<organism evidence="2">
    <name type="scientific">Edafosvirus sp</name>
    <dbReference type="NCBI Taxonomy" id="2487765"/>
    <lineage>
        <taxon>Viruses</taxon>
        <taxon>Varidnaviria</taxon>
        <taxon>Bamfordvirae</taxon>
        <taxon>Nucleocytoviricota</taxon>
        <taxon>Megaviricetes</taxon>
        <taxon>Imitervirales</taxon>
        <taxon>Mimiviridae</taxon>
        <taxon>Klosneuvirinae</taxon>
    </lineage>
</organism>
<dbReference type="EMBL" id="MK072083">
    <property type="protein sequence ID" value="AYV78568.1"/>
    <property type="molecule type" value="Genomic_DNA"/>
</dbReference>
<keyword evidence="1" id="KW-0812">Transmembrane</keyword>
<reference evidence="2" key="1">
    <citation type="submission" date="2018-10" db="EMBL/GenBank/DDBJ databases">
        <title>Hidden diversity of soil giant viruses.</title>
        <authorList>
            <person name="Schulz F."/>
            <person name="Alteio L."/>
            <person name="Goudeau D."/>
            <person name="Ryan E.M."/>
            <person name="Malmstrom R.R."/>
            <person name="Blanchard J."/>
            <person name="Woyke T."/>
        </authorList>
    </citation>
    <scope>NUCLEOTIDE SEQUENCE</scope>
    <source>
        <strain evidence="2">EDV1</strain>
    </source>
</reference>
<keyword evidence="1" id="KW-0472">Membrane</keyword>
<name>A0A3G4ZUJ2_9VIRU</name>
<evidence type="ECO:0000313" key="2">
    <source>
        <dbReference type="EMBL" id="AYV78568.1"/>
    </source>
</evidence>
<proteinExistence type="predicted"/>
<protein>
    <submittedName>
        <fullName evidence="2">Uncharacterized protein</fullName>
    </submittedName>
</protein>
<keyword evidence="1" id="KW-1133">Transmembrane helix</keyword>
<feature type="transmembrane region" description="Helical" evidence="1">
    <location>
        <begin position="6"/>
        <end position="23"/>
    </location>
</feature>
<sequence length="119" mass="13886">METPDIIIILIFIIFIIIVIYFYQNSCLRLNMVEGLNESHGNPCWDCPTKNFAGCLECFNCGYCITKDGAKCMPGDPYGPFKGDCLMWYHNDPFSRMIYYRSHPLPKNRKDKSFCYKDI</sequence>
<evidence type="ECO:0000256" key="1">
    <source>
        <dbReference type="SAM" id="Phobius"/>
    </source>
</evidence>
<gene>
    <name evidence="2" type="ORF">Edafosvirus18_17</name>
</gene>
<accession>A0A3G4ZUJ2</accession>